<dbReference type="EMBL" id="VDFW01000024">
    <property type="protein sequence ID" value="TNC22730.1"/>
    <property type="molecule type" value="Genomic_DNA"/>
</dbReference>
<comment type="caution">
    <text evidence="2">The sequence shown here is derived from an EMBL/GenBank/DDBJ whole genome shotgun (WGS) entry which is preliminary data.</text>
</comment>
<dbReference type="Proteomes" id="UP000305546">
    <property type="component" value="Unassembled WGS sequence"/>
</dbReference>
<sequence>MMLTLWIVLGTVLALLLGAALITDLRDRRVPGQQKIMMPRWGDRARTGRDAGFTDQLGREGRPREVPTGAGRRVNPPGHRPPR</sequence>
<reference evidence="2 3" key="1">
    <citation type="submission" date="2019-06" db="EMBL/GenBank/DDBJ databases">
        <title>Amycolatopsis alkalitolerans sp. nov., isolated from Gastrodia elata Blume.</title>
        <authorList>
            <person name="Narsing Rao M.P."/>
            <person name="Li W.J."/>
        </authorList>
    </citation>
    <scope>NUCLEOTIDE SEQUENCE [LARGE SCALE GENOMIC DNA]</scope>
    <source>
        <strain evidence="2 3">SYSUP0005</strain>
    </source>
</reference>
<organism evidence="2 3">
    <name type="scientific">Amycolatopsis alkalitolerans</name>
    <dbReference type="NCBI Taxonomy" id="2547244"/>
    <lineage>
        <taxon>Bacteria</taxon>
        <taxon>Bacillati</taxon>
        <taxon>Actinomycetota</taxon>
        <taxon>Actinomycetes</taxon>
        <taxon>Pseudonocardiales</taxon>
        <taxon>Pseudonocardiaceae</taxon>
        <taxon>Amycolatopsis</taxon>
    </lineage>
</organism>
<gene>
    <name evidence="2" type="ORF">FG385_24100</name>
</gene>
<dbReference type="AlphaFoldDB" id="A0A5C4LZM7"/>
<name>A0A5C4LZM7_9PSEU</name>
<evidence type="ECO:0000313" key="3">
    <source>
        <dbReference type="Proteomes" id="UP000305546"/>
    </source>
</evidence>
<evidence type="ECO:0000313" key="2">
    <source>
        <dbReference type="EMBL" id="TNC22730.1"/>
    </source>
</evidence>
<evidence type="ECO:0000256" key="1">
    <source>
        <dbReference type="SAM" id="MobiDB-lite"/>
    </source>
</evidence>
<accession>A0A5C4LZM7</accession>
<protein>
    <submittedName>
        <fullName evidence="2">Uncharacterized protein</fullName>
    </submittedName>
</protein>
<keyword evidence="3" id="KW-1185">Reference proteome</keyword>
<proteinExistence type="predicted"/>
<dbReference type="RefSeq" id="WP_139099054.1">
    <property type="nucleotide sequence ID" value="NZ_VDFW01000024.1"/>
</dbReference>
<feature type="region of interest" description="Disordered" evidence="1">
    <location>
        <begin position="41"/>
        <end position="83"/>
    </location>
</feature>